<evidence type="ECO:0000313" key="3">
    <source>
        <dbReference type="Proteomes" id="UP000662888"/>
    </source>
</evidence>
<evidence type="ECO:0000313" key="2">
    <source>
        <dbReference type="EMBL" id="QPI49278.1"/>
    </source>
</evidence>
<dbReference type="InterPro" id="IPR036568">
    <property type="entry name" value="GGCT-like_sf"/>
</dbReference>
<gene>
    <name evidence="2" type="ORF">IV454_28140</name>
</gene>
<sequence>MTQLLFSYGTLQQRDVQLATFGRELHGTADQLPGFHASMVKIEDPQVVKTSGKSHHPIVKQTGIAENRVAGTAFEVTDDELVHADQYEVSDYTRVSALLSSGRTAWVYVDARA</sequence>
<name>A0AA49A7D2_9BURK</name>
<dbReference type="Pfam" id="PF06094">
    <property type="entry name" value="GGACT"/>
    <property type="match status" value="1"/>
</dbReference>
<accession>A0AA49A7D2</accession>
<proteinExistence type="predicted"/>
<dbReference type="RefSeq" id="WP_206088842.1">
    <property type="nucleotide sequence ID" value="NZ_CP065053.1"/>
</dbReference>
<dbReference type="CDD" id="cd06661">
    <property type="entry name" value="GGCT_like"/>
    <property type="match status" value="1"/>
</dbReference>
<dbReference type="Gene3D" id="3.10.490.10">
    <property type="entry name" value="Gamma-glutamyl cyclotransferase-like"/>
    <property type="match status" value="1"/>
</dbReference>
<dbReference type="Proteomes" id="UP000662888">
    <property type="component" value="Chromosome"/>
</dbReference>
<evidence type="ECO:0000259" key="1">
    <source>
        <dbReference type="Pfam" id="PF06094"/>
    </source>
</evidence>
<dbReference type="InterPro" id="IPR009288">
    <property type="entry name" value="AIG2-like_dom"/>
</dbReference>
<organism evidence="2 3">
    <name type="scientific">Massilia antarctica</name>
    <dbReference type="NCBI Taxonomy" id="2765360"/>
    <lineage>
        <taxon>Bacteria</taxon>
        <taxon>Pseudomonadati</taxon>
        <taxon>Pseudomonadota</taxon>
        <taxon>Betaproteobacteria</taxon>
        <taxon>Burkholderiales</taxon>
        <taxon>Oxalobacteraceae</taxon>
        <taxon>Telluria group</taxon>
        <taxon>Massilia</taxon>
    </lineage>
</organism>
<reference evidence="2 3" key="1">
    <citation type="submission" date="2020-11" db="EMBL/GenBank/DDBJ databases">
        <authorList>
            <person name="Sun Q."/>
        </authorList>
    </citation>
    <scope>NUCLEOTIDE SEQUENCE [LARGE SCALE GENOMIC DNA]</scope>
    <source>
        <strain evidence="2 3">P8398</strain>
    </source>
</reference>
<feature type="domain" description="Gamma-glutamylcyclotransferase AIG2-like" evidence="1">
    <location>
        <begin position="5"/>
        <end position="109"/>
    </location>
</feature>
<dbReference type="InterPro" id="IPR013024">
    <property type="entry name" value="GGCT-like"/>
</dbReference>
<dbReference type="EMBL" id="CP065053">
    <property type="protein sequence ID" value="QPI49278.1"/>
    <property type="molecule type" value="Genomic_DNA"/>
</dbReference>
<keyword evidence="3" id="KW-1185">Reference proteome</keyword>
<protein>
    <submittedName>
        <fullName evidence="2">Gamma-glutamylcyclotransferase</fullName>
    </submittedName>
</protein>
<dbReference type="SUPFAM" id="SSF110857">
    <property type="entry name" value="Gamma-glutamyl cyclotransferase-like"/>
    <property type="match status" value="1"/>
</dbReference>